<organism evidence="11 12">
    <name type="scientific">Plasmodium coatneyi</name>
    <dbReference type="NCBI Taxonomy" id="208452"/>
    <lineage>
        <taxon>Eukaryota</taxon>
        <taxon>Sar</taxon>
        <taxon>Alveolata</taxon>
        <taxon>Apicomplexa</taxon>
        <taxon>Aconoidasida</taxon>
        <taxon>Haemosporida</taxon>
        <taxon>Plasmodiidae</taxon>
        <taxon>Plasmodium</taxon>
    </lineage>
</organism>
<dbReference type="AlphaFoldDB" id="A0A1B1DVD1"/>
<feature type="chain" id="PRO_5008521251" description="GOLD domain-containing protein" evidence="9">
    <location>
        <begin position="27"/>
        <end position="375"/>
    </location>
</feature>
<keyword evidence="5 8" id="KW-1133">Transmembrane helix</keyword>
<comment type="subcellular location">
    <subcellularLocation>
        <location evidence="1">Membrane</location>
        <topology evidence="1">Single-pass type I membrane protein</topology>
    </subcellularLocation>
</comment>
<comment type="similarity">
    <text evidence="2">Belongs to the EMP24/GP25L family.</text>
</comment>
<name>A0A1B1DVD1_9APIC</name>
<dbReference type="InterPro" id="IPR009038">
    <property type="entry name" value="GOLD_dom"/>
</dbReference>
<evidence type="ECO:0000256" key="3">
    <source>
        <dbReference type="ARBA" id="ARBA00022692"/>
    </source>
</evidence>
<dbReference type="Proteomes" id="UP000092716">
    <property type="component" value="Chromosome 5"/>
</dbReference>
<keyword evidence="12" id="KW-1185">Reference proteome</keyword>
<feature type="compositionally biased region" description="Basic and acidic residues" evidence="7">
    <location>
        <begin position="80"/>
        <end position="105"/>
    </location>
</feature>
<evidence type="ECO:0000259" key="10">
    <source>
        <dbReference type="SMART" id="SM01190"/>
    </source>
</evidence>
<dbReference type="GeneID" id="30907975"/>
<evidence type="ECO:0000313" key="11">
    <source>
        <dbReference type="EMBL" id="ANQ06756.1"/>
    </source>
</evidence>
<dbReference type="OrthoDB" id="1929172at2759"/>
<feature type="signal peptide" evidence="9">
    <location>
        <begin position="1"/>
        <end position="26"/>
    </location>
</feature>
<feature type="domain" description="GOLD" evidence="10">
    <location>
        <begin position="198"/>
        <end position="370"/>
    </location>
</feature>
<evidence type="ECO:0000256" key="1">
    <source>
        <dbReference type="ARBA" id="ARBA00004479"/>
    </source>
</evidence>
<evidence type="ECO:0000256" key="8">
    <source>
        <dbReference type="SAM" id="Phobius"/>
    </source>
</evidence>
<dbReference type="GO" id="GO:0016020">
    <property type="term" value="C:membrane"/>
    <property type="evidence" value="ECO:0007669"/>
    <property type="project" value="UniProtKB-SubCell"/>
</dbReference>
<dbReference type="Pfam" id="PF01105">
    <property type="entry name" value="EMP24_GP25L"/>
    <property type="match status" value="1"/>
</dbReference>
<evidence type="ECO:0000256" key="9">
    <source>
        <dbReference type="SAM" id="SignalP"/>
    </source>
</evidence>
<dbReference type="SMART" id="SM01190">
    <property type="entry name" value="EMP24_GP25L"/>
    <property type="match status" value="1"/>
</dbReference>
<dbReference type="KEGG" id="pcot:PCOAH_00012490"/>
<dbReference type="VEuPathDB" id="PlasmoDB:PCOAH_00012490"/>
<accession>A0A1B1DVD1</accession>
<evidence type="ECO:0000256" key="2">
    <source>
        <dbReference type="ARBA" id="ARBA00007104"/>
    </source>
</evidence>
<dbReference type="RefSeq" id="XP_019913451.1">
    <property type="nucleotide sequence ID" value="XM_020058058.1"/>
</dbReference>
<feature type="compositionally biased region" description="Low complexity" evidence="7">
    <location>
        <begin position="29"/>
        <end position="40"/>
    </location>
</feature>
<keyword evidence="6 8" id="KW-0472">Membrane</keyword>
<evidence type="ECO:0000256" key="7">
    <source>
        <dbReference type="SAM" id="MobiDB-lite"/>
    </source>
</evidence>
<proteinExistence type="inferred from homology"/>
<dbReference type="InterPro" id="IPR015720">
    <property type="entry name" value="Emp24-like"/>
</dbReference>
<evidence type="ECO:0000256" key="5">
    <source>
        <dbReference type="ARBA" id="ARBA00022989"/>
    </source>
</evidence>
<keyword evidence="3 8" id="KW-0812">Transmembrane</keyword>
<dbReference type="PANTHER" id="PTHR22811">
    <property type="entry name" value="TRANSMEMBRANE EMP24 DOMAIN-CONTAINING PROTEIN"/>
    <property type="match status" value="1"/>
</dbReference>
<feature type="transmembrane region" description="Helical" evidence="8">
    <location>
        <begin position="343"/>
        <end position="365"/>
    </location>
</feature>
<gene>
    <name evidence="11" type="ORF">PCOAH_00012490</name>
</gene>
<keyword evidence="4 9" id="KW-0732">Signal</keyword>
<reference evidence="12" key="1">
    <citation type="submission" date="2016-06" db="EMBL/GenBank/DDBJ databases">
        <title>First high quality genome sequence of Plasmodium coatneyi using continuous long reads from single molecule, real-time sequencing.</title>
        <authorList>
            <person name="Chien J.-T."/>
            <person name="Pakala S.B."/>
            <person name="Geraldo J.A."/>
            <person name="Lapp S.A."/>
            <person name="Barnwell J.W."/>
            <person name="Kissinger J.C."/>
            <person name="Galinski M.R."/>
            <person name="Humphrey J.C."/>
        </authorList>
    </citation>
    <scope>NUCLEOTIDE SEQUENCE [LARGE SCALE GENOMIC DNA]</scope>
    <source>
        <strain evidence="12">Hackeri</strain>
    </source>
</reference>
<protein>
    <recommendedName>
        <fullName evidence="10">GOLD domain-containing protein</fullName>
    </recommendedName>
</protein>
<dbReference type="EMBL" id="CP016243">
    <property type="protein sequence ID" value="ANQ06756.1"/>
    <property type="molecule type" value="Genomic_DNA"/>
</dbReference>
<evidence type="ECO:0000256" key="6">
    <source>
        <dbReference type="ARBA" id="ARBA00023136"/>
    </source>
</evidence>
<evidence type="ECO:0000313" key="12">
    <source>
        <dbReference type="Proteomes" id="UP000092716"/>
    </source>
</evidence>
<evidence type="ECO:0000256" key="4">
    <source>
        <dbReference type="ARBA" id="ARBA00022729"/>
    </source>
</evidence>
<sequence>MRTSPPLVLLLLVVVLALVGIDEVASNSKAGNNNRNAKNAKGGGGKQGKNDPTSGKGSQKGKNKDPGGGGTPKGQSKGPEQGKQKNKKGEDGHFDEFIKDTKNNQDGDNFMDELNKFEKNFHDEDLENTENLFDNYGKGGSQDGKYNNTNEVNNENYNRMKPDANDYQYFDSDDVVEGDDDLTNIWNKNMQNFEPSTLLTFEIQGNSEEFLFEEVTNLNTYFRGVFYSNNESDENKILFFIADPDGEIIYKKEASEGIFYFYTQKIGVYTITLKNSKWMGKKLTTVALGLGENPSLKSEHIKDFTNYIDKIVAETKRLKNELKYLSSTHMAHIEKMKKITNKAFLYCFIKLFVLIFLSLFTIYYIKNLVSNKRVL</sequence>
<feature type="region of interest" description="Disordered" evidence="7">
    <location>
        <begin position="27"/>
        <end position="108"/>
    </location>
</feature>